<protein>
    <submittedName>
        <fullName evidence="2">Uncharacterized protein</fullName>
    </submittedName>
</protein>
<sequence>MKLKTIVATAATISLLLAAGTAAASAAEPPSATDSAMSALGNLGLVGFDSQSRTAFASASGSGTLSASSGLTVDGRDTAVSIKPVTEAKPVEISGALVYGVSEVYSYALTGAGAAANAGYVILNDVSAPSSHQFEITANGKPATLSLVDGRVTVGDETGTVINSIAPAWAKDANGKNLSSSYSVNGNVLTQTVVHGDDTAYPIVADPGLECDWAFCTVLMTRSETQQMASSMAAAGALVAAACGPAAWACGIGIALMVDTANQAANQGKCAGIRKQTIAAPVWPVIEPCRS</sequence>
<dbReference type="Proteomes" id="UP001596306">
    <property type="component" value="Unassembled WGS sequence"/>
</dbReference>
<organism evidence="2 3">
    <name type="scientific">Luethyella okanaganae</name>
    <dbReference type="NCBI Taxonomy" id="69372"/>
    <lineage>
        <taxon>Bacteria</taxon>
        <taxon>Bacillati</taxon>
        <taxon>Actinomycetota</taxon>
        <taxon>Actinomycetes</taxon>
        <taxon>Micrococcales</taxon>
        <taxon>Microbacteriaceae</taxon>
        <taxon>Luethyella</taxon>
    </lineage>
</organism>
<proteinExistence type="predicted"/>
<dbReference type="EMBL" id="JBHSTP010000003">
    <property type="protein sequence ID" value="MFC6357147.1"/>
    <property type="molecule type" value="Genomic_DNA"/>
</dbReference>
<comment type="caution">
    <text evidence="2">The sequence shown here is derived from an EMBL/GenBank/DDBJ whole genome shotgun (WGS) entry which is preliminary data.</text>
</comment>
<reference evidence="3" key="1">
    <citation type="journal article" date="2019" name="Int. J. Syst. Evol. Microbiol.">
        <title>The Global Catalogue of Microorganisms (GCM) 10K type strain sequencing project: providing services to taxonomists for standard genome sequencing and annotation.</title>
        <authorList>
            <consortium name="The Broad Institute Genomics Platform"/>
            <consortium name="The Broad Institute Genome Sequencing Center for Infectious Disease"/>
            <person name="Wu L."/>
            <person name="Ma J."/>
        </authorList>
    </citation>
    <scope>NUCLEOTIDE SEQUENCE [LARGE SCALE GENOMIC DNA]</scope>
    <source>
        <strain evidence="3">CCUG 43304</strain>
    </source>
</reference>
<name>A0ABW1VHZ6_9MICO</name>
<gene>
    <name evidence="2" type="ORF">ACFQB0_13635</name>
</gene>
<keyword evidence="1" id="KW-0732">Signal</keyword>
<feature type="signal peptide" evidence="1">
    <location>
        <begin position="1"/>
        <end position="26"/>
    </location>
</feature>
<accession>A0ABW1VHZ6</accession>
<evidence type="ECO:0000313" key="2">
    <source>
        <dbReference type="EMBL" id="MFC6357147.1"/>
    </source>
</evidence>
<keyword evidence="3" id="KW-1185">Reference proteome</keyword>
<evidence type="ECO:0000313" key="3">
    <source>
        <dbReference type="Proteomes" id="UP001596306"/>
    </source>
</evidence>
<dbReference type="RefSeq" id="WP_386732667.1">
    <property type="nucleotide sequence ID" value="NZ_JBHSTP010000003.1"/>
</dbReference>
<evidence type="ECO:0000256" key="1">
    <source>
        <dbReference type="SAM" id="SignalP"/>
    </source>
</evidence>
<feature type="chain" id="PRO_5047343583" evidence="1">
    <location>
        <begin position="27"/>
        <end position="291"/>
    </location>
</feature>